<evidence type="ECO:0000256" key="4">
    <source>
        <dbReference type="ARBA" id="ARBA00023002"/>
    </source>
</evidence>
<accession>A0ABD0T8L5</accession>
<proteinExistence type="inferred from homology"/>
<dbReference type="InterPro" id="IPR015955">
    <property type="entry name" value="Lactate_DH/Glyco_Ohase_4_C"/>
</dbReference>
<dbReference type="EC" id="1.1.1.37" evidence="1"/>
<dbReference type="Gene3D" id="3.40.50.720">
    <property type="entry name" value="NAD(P)-binding Rossmann-like Domain"/>
    <property type="match status" value="1"/>
</dbReference>
<reference evidence="11 12" key="1">
    <citation type="submission" date="2024-06" db="EMBL/GenBank/DDBJ databases">
        <title>A chromosome-level genome assembly of beet webworm, Loxostege sticticalis.</title>
        <authorList>
            <person name="Zhang Y."/>
        </authorList>
    </citation>
    <scope>NUCLEOTIDE SEQUENCE [LARGE SCALE GENOMIC DNA]</scope>
    <source>
        <strain evidence="11">AQ028</strain>
        <tissue evidence="11">Male pupae</tissue>
    </source>
</reference>
<dbReference type="PANTHER" id="PTHR11540">
    <property type="entry name" value="MALATE AND LACTATE DEHYDROGENASE"/>
    <property type="match status" value="1"/>
</dbReference>
<evidence type="ECO:0000259" key="9">
    <source>
        <dbReference type="Pfam" id="PF00056"/>
    </source>
</evidence>
<keyword evidence="4 8" id="KW-0560">Oxidoreductase</keyword>
<feature type="domain" description="Lactate/malate dehydrogenase N-terminal" evidence="9">
    <location>
        <begin position="24"/>
        <end position="167"/>
    </location>
</feature>
<sequence>MLIAKKFLRPQIAHILTSFVRSYKVTIVGGASEIGQTVGLMLRAQPSITKLNIHDTLNQTQGVILDLSHIPAESILKGFSGEETLDRALKDSDIVLATGGVPRAPSASKKSWLENNTAFIKMFSSKIAKVNPFPFVGILTEPINILVPMSAEIMRNHGDYDPKKLFGIATIDHLRAQSLYALENNLNPRNCMVPVIGGRSGKTAIPLISQAKPACPMTEKSIQEFTSRIRKCDENIMDAKRGYSATLSVAYGALMFTRSVLEALDGRPAKVAAYVENNDFGTNYFSGIVNINSNGAAEMQRYTDLSKFECHLLERSIEQIRKDVIKGKKILELA</sequence>
<evidence type="ECO:0000256" key="3">
    <source>
        <dbReference type="ARBA" id="ARBA00022532"/>
    </source>
</evidence>
<organism evidence="11 12">
    <name type="scientific">Loxostege sticticalis</name>
    <name type="common">Beet webworm moth</name>
    <dbReference type="NCBI Taxonomy" id="481309"/>
    <lineage>
        <taxon>Eukaryota</taxon>
        <taxon>Metazoa</taxon>
        <taxon>Ecdysozoa</taxon>
        <taxon>Arthropoda</taxon>
        <taxon>Hexapoda</taxon>
        <taxon>Insecta</taxon>
        <taxon>Pterygota</taxon>
        <taxon>Neoptera</taxon>
        <taxon>Endopterygota</taxon>
        <taxon>Lepidoptera</taxon>
        <taxon>Glossata</taxon>
        <taxon>Ditrysia</taxon>
        <taxon>Pyraloidea</taxon>
        <taxon>Crambidae</taxon>
        <taxon>Pyraustinae</taxon>
        <taxon>Loxostege</taxon>
    </lineage>
</organism>
<evidence type="ECO:0000256" key="8">
    <source>
        <dbReference type="RuleBase" id="RU003369"/>
    </source>
</evidence>
<feature type="binding site" evidence="7">
    <location>
        <begin position="29"/>
        <end position="35"/>
    </location>
    <ligand>
        <name>NAD(+)</name>
        <dbReference type="ChEBI" id="CHEBI:57540"/>
    </ligand>
</feature>
<protein>
    <recommendedName>
        <fullName evidence="2">Malate dehydrogenase, mitochondrial</fullName>
        <ecNumber evidence="1">1.1.1.37</ecNumber>
    </recommendedName>
</protein>
<keyword evidence="3" id="KW-0816">Tricarboxylic acid cycle</keyword>
<dbReference type="SUPFAM" id="SSF56327">
    <property type="entry name" value="LDH C-terminal domain-like"/>
    <property type="match status" value="1"/>
</dbReference>
<dbReference type="SUPFAM" id="SSF51735">
    <property type="entry name" value="NAD(P)-binding Rossmann-fold domains"/>
    <property type="match status" value="1"/>
</dbReference>
<evidence type="ECO:0000256" key="2">
    <source>
        <dbReference type="ARBA" id="ARBA00016075"/>
    </source>
</evidence>
<feature type="binding site" evidence="7">
    <location>
        <position position="55"/>
    </location>
    <ligand>
        <name>NAD(+)</name>
        <dbReference type="ChEBI" id="CHEBI:57540"/>
    </ligand>
</feature>
<evidence type="ECO:0000256" key="1">
    <source>
        <dbReference type="ARBA" id="ARBA00012995"/>
    </source>
</evidence>
<dbReference type="InterPro" id="IPR022383">
    <property type="entry name" value="Lactate/malate_DH_C"/>
</dbReference>
<evidence type="ECO:0000313" key="12">
    <source>
        <dbReference type="Proteomes" id="UP001549921"/>
    </source>
</evidence>
<dbReference type="Pfam" id="PF00056">
    <property type="entry name" value="Ldh_1_N"/>
    <property type="match status" value="1"/>
</dbReference>
<dbReference type="InterPro" id="IPR001557">
    <property type="entry name" value="L-lactate/malate_DH"/>
</dbReference>
<name>A0ABD0T8L5_LOXSC</name>
<evidence type="ECO:0000256" key="5">
    <source>
        <dbReference type="ARBA" id="ARBA00023027"/>
    </source>
</evidence>
<evidence type="ECO:0000259" key="10">
    <source>
        <dbReference type="Pfam" id="PF02866"/>
    </source>
</evidence>
<comment type="catalytic activity">
    <reaction evidence="6">
        <text>(S)-malate + NAD(+) = oxaloacetate + NADH + H(+)</text>
        <dbReference type="Rhea" id="RHEA:21432"/>
        <dbReference type="ChEBI" id="CHEBI:15378"/>
        <dbReference type="ChEBI" id="CHEBI:15589"/>
        <dbReference type="ChEBI" id="CHEBI:16452"/>
        <dbReference type="ChEBI" id="CHEBI:57540"/>
        <dbReference type="ChEBI" id="CHEBI:57945"/>
        <dbReference type="EC" id="1.1.1.37"/>
    </reaction>
</comment>
<evidence type="ECO:0000256" key="6">
    <source>
        <dbReference type="ARBA" id="ARBA00048313"/>
    </source>
</evidence>
<dbReference type="GO" id="GO:0006099">
    <property type="term" value="P:tricarboxylic acid cycle"/>
    <property type="evidence" value="ECO:0007669"/>
    <property type="project" value="UniProtKB-KW"/>
</dbReference>
<dbReference type="Pfam" id="PF02866">
    <property type="entry name" value="Ldh_1_C"/>
    <property type="match status" value="1"/>
</dbReference>
<dbReference type="PIRSF" id="PIRSF000102">
    <property type="entry name" value="Lac_mal_DH"/>
    <property type="match status" value="1"/>
</dbReference>
<evidence type="ECO:0000256" key="7">
    <source>
        <dbReference type="PIRSR" id="PIRSR000102-3"/>
    </source>
</evidence>
<dbReference type="Proteomes" id="UP001549921">
    <property type="component" value="Unassembled WGS sequence"/>
</dbReference>
<feature type="binding site" evidence="7">
    <location>
        <position position="116"/>
    </location>
    <ligand>
        <name>NAD(+)</name>
        <dbReference type="ChEBI" id="CHEBI:57540"/>
    </ligand>
</feature>
<dbReference type="Gene3D" id="3.90.110.10">
    <property type="entry name" value="Lactate dehydrogenase/glycoside hydrolase, family 4, C-terminal"/>
    <property type="match status" value="1"/>
</dbReference>
<comment type="similarity">
    <text evidence="8">Belongs to the LDH/MDH superfamily.</text>
</comment>
<keyword evidence="5 7" id="KW-0520">NAD</keyword>
<evidence type="ECO:0000313" key="11">
    <source>
        <dbReference type="EMBL" id="KAL0839703.1"/>
    </source>
</evidence>
<gene>
    <name evidence="11" type="ORF">ABMA28_016350</name>
</gene>
<dbReference type="InterPro" id="IPR036291">
    <property type="entry name" value="NAD(P)-bd_dom_sf"/>
</dbReference>
<feature type="domain" description="Lactate/malate dehydrogenase C-terminal" evidence="10">
    <location>
        <begin position="170"/>
        <end position="329"/>
    </location>
</feature>
<comment type="caution">
    <text evidence="11">The sequence shown here is derived from an EMBL/GenBank/DDBJ whole genome shotgun (WGS) entry which is preliminary data.</text>
</comment>
<dbReference type="GO" id="GO:0030060">
    <property type="term" value="F:L-malate dehydrogenase (NAD+) activity"/>
    <property type="evidence" value="ECO:0007669"/>
    <property type="project" value="UniProtKB-EC"/>
</dbReference>
<dbReference type="InterPro" id="IPR001236">
    <property type="entry name" value="Lactate/malate_DH_N"/>
</dbReference>
<dbReference type="AlphaFoldDB" id="A0ABD0T8L5"/>
<dbReference type="PANTHER" id="PTHR11540:SF16">
    <property type="entry name" value="MALATE DEHYDROGENASE, MITOCHONDRIAL"/>
    <property type="match status" value="1"/>
</dbReference>
<dbReference type="EMBL" id="JBEDNZ010000008">
    <property type="protein sequence ID" value="KAL0839703.1"/>
    <property type="molecule type" value="Genomic_DNA"/>
</dbReference>